<organism evidence="1 2">
    <name type="scientific">Kocuria turfanensis</name>
    <dbReference type="NCBI Taxonomy" id="388357"/>
    <lineage>
        <taxon>Bacteria</taxon>
        <taxon>Bacillati</taxon>
        <taxon>Actinomycetota</taxon>
        <taxon>Actinomycetes</taxon>
        <taxon>Micrococcales</taxon>
        <taxon>Micrococcaceae</taxon>
        <taxon>Kocuria</taxon>
    </lineage>
</organism>
<proteinExistence type="predicted"/>
<comment type="caution">
    <text evidence="1">The sequence shown here is derived from an EMBL/GenBank/DDBJ whole genome shotgun (WGS) entry which is preliminary data.</text>
</comment>
<dbReference type="AlphaFoldDB" id="A0A512IA85"/>
<evidence type="ECO:0000313" key="1">
    <source>
        <dbReference type="EMBL" id="GEO94615.1"/>
    </source>
</evidence>
<gene>
    <name evidence="1" type="ORF">KTU01_07380</name>
</gene>
<evidence type="ECO:0000313" key="2">
    <source>
        <dbReference type="Proteomes" id="UP000321103"/>
    </source>
</evidence>
<keyword evidence="2" id="KW-1185">Reference proteome</keyword>
<name>A0A512IA85_9MICC</name>
<accession>A0A512IA85</accession>
<protein>
    <submittedName>
        <fullName evidence="1">Uncharacterized protein</fullName>
    </submittedName>
</protein>
<reference evidence="1 2" key="1">
    <citation type="submission" date="2019-07" db="EMBL/GenBank/DDBJ databases">
        <title>Whole genome shotgun sequence of Kocuria turfanensis NBRC 107627.</title>
        <authorList>
            <person name="Hosoyama A."/>
            <person name="Uohara A."/>
            <person name="Ohji S."/>
            <person name="Ichikawa N."/>
        </authorList>
    </citation>
    <scope>NUCLEOTIDE SEQUENCE [LARGE SCALE GENOMIC DNA]</scope>
    <source>
        <strain evidence="1 2">NBRC 107627</strain>
    </source>
</reference>
<dbReference type="Proteomes" id="UP000321103">
    <property type="component" value="Unassembled WGS sequence"/>
</dbReference>
<sequence length="54" mass="5617">MVSAAGMTGGMTASAPVNPVDVSATAEPEITEAASHTEREAPAFLRYGPRRPLF</sequence>
<dbReference type="EMBL" id="BJZS01000022">
    <property type="protein sequence ID" value="GEO94615.1"/>
    <property type="molecule type" value="Genomic_DNA"/>
</dbReference>